<gene>
    <name evidence="2" type="ORF">A2V58_04495</name>
</gene>
<keyword evidence="1" id="KW-0812">Transmembrane</keyword>
<reference evidence="2 3" key="1">
    <citation type="journal article" date="2016" name="Nat. Commun.">
        <title>Thousands of microbial genomes shed light on interconnected biogeochemical processes in an aquifer system.</title>
        <authorList>
            <person name="Anantharaman K."/>
            <person name="Brown C.T."/>
            <person name="Hug L.A."/>
            <person name="Sharon I."/>
            <person name="Castelle C.J."/>
            <person name="Probst A.J."/>
            <person name="Thomas B.C."/>
            <person name="Singh A."/>
            <person name="Wilkins M.J."/>
            <person name="Karaoz U."/>
            <person name="Brodie E.L."/>
            <person name="Williams K.H."/>
            <person name="Hubbard S.S."/>
            <person name="Banfield J.F."/>
        </authorList>
    </citation>
    <scope>NUCLEOTIDE SEQUENCE [LARGE SCALE GENOMIC DNA]</scope>
</reference>
<accession>A0A1F6UPN7</accession>
<feature type="transmembrane region" description="Helical" evidence="1">
    <location>
        <begin position="32"/>
        <end position="50"/>
    </location>
</feature>
<keyword evidence="1" id="KW-0472">Membrane</keyword>
<evidence type="ECO:0000256" key="1">
    <source>
        <dbReference type="SAM" id="Phobius"/>
    </source>
</evidence>
<evidence type="ECO:0000313" key="2">
    <source>
        <dbReference type="EMBL" id="OGI59222.1"/>
    </source>
</evidence>
<name>A0A1F6UPN7_9PROT</name>
<proteinExistence type="predicted"/>
<sequence length="72" mass="8419">MRPKSSVTYFFFLAVFFFAAFFTAFLAVFLTAFFTAFFALFFAAMMYSFIRKTLFTIELQLTKNRQPACIDS</sequence>
<keyword evidence="1" id="KW-1133">Transmembrane helix</keyword>
<comment type="caution">
    <text evidence="2">The sequence shown here is derived from an EMBL/GenBank/DDBJ whole genome shotgun (WGS) entry which is preliminary data.</text>
</comment>
<evidence type="ECO:0000313" key="3">
    <source>
        <dbReference type="Proteomes" id="UP000177950"/>
    </source>
</evidence>
<dbReference type="AlphaFoldDB" id="A0A1F6UPN7"/>
<dbReference type="Proteomes" id="UP000177950">
    <property type="component" value="Unassembled WGS sequence"/>
</dbReference>
<dbReference type="EMBL" id="MFSV01000004">
    <property type="protein sequence ID" value="OGI59222.1"/>
    <property type="molecule type" value="Genomic_DNA"/>
</dbReference>
<organism evidence="2 3">
    <name type="scientific">Candidatus Muproteobacteria bacterium RBG_19FT_COMBO_61_10</name>
    <dbReference type="NCBI Taxonomy" id="1817761"/>
    <lineage>
        <taxon>Bacteria</taxon>
        <taxon>Pseudomonadati</taxon>
        <taxon>Pseudomonadota</taxon>
        <taxon>Candidatus Muproteobacteria</taxon>
    </lineage>
</organism>
<protein>
    <submittedName>
        <fullName evidence="2">Uncharacterized protein</fullName>
    </submittedName>
</protein>
<feature type="transmembrane region" description="Helical" evidence="1">
    <location>
        <begin position="7"/>
        <end position="26"/>
    </location>
</feature>